<reference evidence="1 2" key="1">
    <citation type="submission" date="2017-09" db="EMBL/GenBank/DDBJ databases">
        <title>Depth-based differentiation of microbial function through sediment-hosted aquifers and enrichment of novel symbionts in the deep terrestrial subsurface.</title>
        <authorList>
            <person name="Probst A.J."/>
            <person name="Ladd B."/>
            <person name="Jarett J.K."/>
            <person name="Geller-Mcgrath D.E."/>
            <person name="Sieber C.M."/>
            <person name="Emerson J.B."/>
            <person name="Anantharaman K."/>
            <person name="Thomas B.C."/>
            <person name="Malmstrom R."/>
            <person name="Stieglmeier M."/>
            <person name="Klingl A."/>
            <person name="Woyke T."/>
            <person name="Ryan C.M."/>
            <person name="Banfield J.F."/>
        </authorList>
    </citation>
    <scope>NUCLEOTIDE SEQUENCE [LARGE SCALE GENOMIC DNA]</scope>
    <source>
        <strain evidence="1">CG11_big_fil_rev_8_21_14_0_20_46_11</strain>
    </source>
</reference>
<dbReference type="Proteomes" id="UP000229342">
    <property type="component" value="Unassembled WGS sequence"/>
</dbReference>
<sequence length="71" mass="8407">MRNVLNISLPKEMVMDIKRGVKAGKFASTSEFMRHLIRVWNTQKLAEELKAEREQFRKGNYKVLKSLKDLR</sequence>
<protein>
    <submittedName>
        <fullName evidence="1">Type II toxin-antitoxin system ParD family antitoxin</fullName>
    </submittedName>
</protein>
<dbReference type="InterPro" id="IPR010985">
    <property type="entry name" value="Ribbon_hlx_hlx"/>
</dbReference>
<proteinExistence type="predicted"/>
<comment type="caution">
    <text evidence="1">The sequence shown here is derived from an EMBL/GenBank/DDBJ whole genome shotgun (WGS) entry which is preliminary data.</text>
</comment>
<gene>
    <name evidence="1" type="ORF">COV91_00150</name>
</gene>
<evidence type="ECO:0000313" key="2">
    <source>
        <dbReference type="Proteomes" id="UP000229342"/>
    </source>
</evidence>
<accession>A0A2H0KF06</accession>
<organism evidence="1 2">
    <name type="scientific">Candidatus Taylorbacteria bacterium CG11_big_fil_rev_8_21_14_0_20_46_11</name>
    <dbReference type="NCBI Taxonomy" id="1975025"/>
    <lineage>
        <taxon>Bacteria</taxon>
        <taxon>Candidatus Tayloriibacteriota</taxon>
    </lineage>
</organism>
<dbReference type="CDD" id="cd22231">
    <property type="entry name" value="RHH_NikR_HicB-like"/>
    <property type="match status" value="1"/>
</dbReference>
<dbReference type="GO" id="GO:0006355">
    <property type="term" value="P:regulation of DNA-templated transcription"/>
    <property type="evidence" value="ECO:0007669"/>
    <property type="project" value="InterPro"/>
</dbReference>
<name>A0A2H0KF06_9BACT</name>
<evidence type="ECO:0000313" key="1">
    <source>
        <dbReference type="EMBL" id="PIQ69173.1"/>
    </source>
</evidence>
<dbReference type="AlphaFoldDB" id="A0A2H0KF06"/>
<dbReference type="SUPFAM" id="SSF47598">
    <property type="entry name" value="Ribbon-helix-helix"/>
    <property type="match status" value="1"/>
</dbReference>
<dbReference type="EMBL" id="PCVG01000005">
    <property type="protein sequence ID" value="PIQ69173.1"/>
    <property type="molecule type" value="Genomic_DNA"/>
</dbReference>